<proteinExistence type="predicted"/>
<reference evidence="1 2" key="2">
    <citation type="journal article" date="2022" name="Mol. Ecol. Resour.">
        <title>The genomes of chicory, endive, great burdock and yacon provide insights into Asteraceae paleo-polyploidization history and plant inulin production.</title>
        <authorList>
            <person name="Fan W."/>
            <person name="Wang S."/>
            <person name="Wang H."/>
            <person name="Wang A."/>
            <person name="Jiang F."/>
            <person name="Liu H."/>
            <person name="Zhao H."/>
            <person name="Xu D."/>
            <person name="Zhang Y."/>
        </authorList>
    </citation>
    <scope>NUCLEOTIDE SEQUENCE [LARGE SCALE GENOMIC DNA]</scope>
    <source>
        <strain evidence="2">cv. Punajuju</strain>
        <tissue evidence="1">Leaves</tissue>
    </source>
</reference>
<name>A0ACB9DTG4_CICIN</name>
<reference evidence="2" key="1">
    <citation type="journal article" date="2022" name="Mol. Ecol. Resour.">
        <title>The genomes of chicory, endive, great burdock and yacon provide insights into Asteraceae palaeo-polyploidization history and plant inulin production.</title>
        <authorList>
            <person name="Fan W."/>
            <person name="Wang S."/>
            <person name="Wang H."/>
            <person name="Wang A."/>
            <person name="Jiang F."/>
            <person name="Liu H."/>
            <person name="Zhao H."/>
            <person name="Xu D."/>
            <person name="Zhang Y."/>
        </authorList>
    </citation>
    <scope>NUCLEOTIDE SEQUENCE [LARGE SCALE GENOMIC DNA]</scope>
    <source>
        <strain evidence="2">cv. Punajuju</strain>
    </source>
</reference>
<comment type="caution">
    <text evidence="1">The sequence shown here is derived from an EMBL/GenBank/DDBJ whole genome shotgun (WGS) entry which is preliminary data.</text>
</comment>
<dbReference type="EMBL" id="CM042012">
    <property type="protein sequence ID" value="KAI3749710.1"/>
    <property type="molecule type" value="Genomic_DNA"/>
</dbReference>
<protein>
    <submittedName>
        <fullName evidence="1">Uncharacterized protein</fullName>
    </submittedName>
</protein>
<dbReference type="Proteomes" id="UP001055811">
    <property type="component" value="Linkage Group LG04"/>
</dbReference>
<keyword evidence="2" id="KW-1185">Reference proteome</keyword>
<evidence type="ECO:0000313" key="1">
    <source>
        <dbReference type="EMBL" id="KAI3749710.1"/>
    </source>
</evidence>
<accession>A0ACB9DTG4</accession>
<organism evidence="1 2">
    <name type="scientific">Cichorium intybus</name>
    <name type="common">Chicory</name>
    <dbReference type="NCBI Taxonomy" id="13427"/>
    <lineage>
        <taxon>Eukaryota</taxon>
        <taxon>Viridiplantae</taxon>
        <taxon>Streptophyta</taxon>
        <taxon>Embryophyta</taxon>
        <taxon>Tracheophyta</taxon>
        <taxon>Spermatophyta</taxon>
        <taxon>Magnoliopsida</taxon>
        <taxon>eudicotyledons</taxon>
        <taxon>Gunneridae</taxon>
        <taxon>Pentapetalae</taxon>
        <taxon>asterids</taxon>
        <taxon>campanulids</taxon>
        <taxon>Asterales</taxon>
        <taxon>Asteraceae</taxon>
        <taxon>Cichorioideae</taxon>
        <taxon>Cichorieae</taxon>
        <taxon>Cichoriinae</taxon>
        <taxon>Cichorium</taxon>
    </lineage>
</organism>
<evidence type="ECO:0000313" key="2">
    <source>
        <dbReference type="Proteomes" id="UP001055811"/>
    </source>
</evidence>
<sequence length="235" mass="25089">MASIRHSPQFFFILFTLSSLVLLSSTVHSINCASEKFTNKKVYSNCNDLPTLNSTLHWTFNPQNSSLSVAFVAPPATPNGWIAWAINPTQTGMIGSQALIAFKNSTGLMAVKTYNISSYSSIKEGKISLEVLESSAEYSGGVMKIFAVVKLPEKMTEVNHVWQVGGSVNDGMPGKHAFLPANMKAMGKLQLEGKAKSNDTSAVSPVVAPSTSASSGNAGIYAIPIFFGCLLGIFQ</sequence>
<gene>
    <name evidence="1" type="ORF">L2E82_20326</name>
</gene>